<reference evidence="3" key="2">
    <citation type="submission" date="2020-08" db="EMBL/GenBank/DDBJ databases">
        <title>Plant Genome Project.</title>
        <authorList>
            <person name="Zhang R.-G."/>
        </authorList>
    </citation>
    <scope>NUCLEOTIDE SEQUENCE</scope>
    <source>
        <strain evidence="3">Huo1</strain>
        <tissue evidence="3">Leaf</tissue>
    </source>
</reference>
<keyword evidence="4" id="KW-1185">Reference proteome</keyword>
<organism evidence="3">
    <name type="scientific">Salvia splendens</name>
    <name type="common">Scarlet sage</name>
    <dbReference type="NCBI Taxonomy" id="180675"/>
    <lineage>
        <taxon>Eukaryota</taxon>
        <taxon>Viridiplantae</taxon>
        <taxon>Streptophyta</taxon>
        <taxon>Embryophyta</taxon>
        <taxon>Tracheophyta</taxon>
        <taxon>Spermatophyta</taxon>
        <taxon>Magnoliopsida</taxon>
        <taxon>eudicotyledons</taxon>
        <taxon>Gunneridae</taxon>
        <taxon>Pentapetalae</taxon>
        <taxon>asterids</taxon>
        <taxon>lamiids</taxon>
        <taxon>Lamiales</taxon>
        <taxon>Lamiaceae</taxon>
        <taxon>Nepetoideae</taxon>
        <taxon>Mentheae</taxon>
        <taxon>Salviinae</taxon>
        <taxon>Salvia</taxon>
        <taxon>Salvia subgen. Calosphace</taxon>
        <taxon>core Calosphace</taxon>
    </lineage>
</organism>
<evidence type="ECO:0000313" key="4">
    <source>
        <dbReference type="Proteomes" id="UP000298416"/>
    </source>
</evidence>
<dbReference type="PANTHER" id="PTHR22835">
    <property type="entry name" value="ZINC FINGER FYVE DOMAIN CONTAINING PROTEIN"/>
    <property type="match status" value="1"/>
</dbReference>
<proteinExistence type="inferred from homology"/>
<protein>
    <recommendedName>
        <fullName evidence="5">Alpha-L-fucosidase</fullName>
    </recommendedName>
</protein>
<dbReference type="EMBL" id="PNBA02000009">
    <property type="protein sequence ID" value="KAG6412799.1"/>
    <property type="molecule type" value="Genomic_DNA"/>
</dbReference>
<keyword evidence="2" id="KW-0325">Glycoprotein</keyword>
<sequence length="122" mass="13487">MLMVWLLFVGSFNKQLKDEVVKLRAELADAAIVYFDMWNVAGFGKPFDICCGYHGIGYDVCCGNRGNVDGREVYADSCRNVSSVISWDGVHYTEAANQWIVNRILTGNLSDPMTAASTASHK</sequence>
<name>A0A8X8ZQT0_SALSN</name>
<comment type="similarity">
    <text evidence="1">Belongs to the 'GDSL' lipolytic enzyme family.</text>
</comment>
<dbReference type="AlphaFoldDB" id="A0A8X8ZQT0"/>
<dbReference type="Proteomes" id="UP000298416">
    <property type="component" value="Unassembled WGS sequence"/>
</dbReference>
<reference evidence="3" key="1">
    <citation type="submission" date="2018-01" db="EMBL/GenBank/DDBJ databases">
        <authorList>
            <person name="Mao J.F."/>
        </authorList>
    </citation>
    <scope>NUCLEOTIDE SEQUENCE</scope>
    <source>
        <strain evidence="3">Huo1</strain>
        <tissue evidence="3">Leaf</tissue>
    </source>
</reference>
<comment type="caution">
    <text evidence="3">The sequence shown here is derived from an EMBL/GenBank/DDBJ whole genome shotgun (WGS) entry which is preliminary data.</text>
</comment>
<evidence type="ECO:0000256" key="2">
    <source>
        <dbReference type="ARBA" id="ARBA00023180"/>
    </source>
</evidence>
<dbReference type="Pfam" id="PF00657">
    <property type="entry name" value="Lipase_GDSL"/>
    <property type="match status" value="1"/>
</dbReference>
<dbReference type="GO" id="GO:0016788">
    <property type="term" value="F:hydrolase activity, acting on ester bonds"/>
    <property type="evidence" value="ECO:0007669"/>
    <property type="project" value="InterPro"/>
</dbReference>
<dbReference type="PANTHER" id="PTHR22835:SF669">
    <property type="entry name" value="ALPHA-L-FUCOSIDASE"/>
    <property type="match status" value="1"/>
</dbReference>
<evidence type="ECO:0000313" key="3">
    <source>
        <dbReference type="EMBL" id="KAG6412799.1"/>
    </source>
</evidence>
<evidence type="ECO:0000256" key="1">
    <source>
        <dbReference type="ARBA" id="ARBA00008668"/>
    </source>
</evidence>
<accession>A0A8X8ZQT0</accession>
<evidence type="ECO:0008006" key="5">
    <source>
        <dbReference type="Google" id="ProtNLM"/>
    </source>
</evidence>
<dbReference type="InterPro" id="IPR001087">
    <property type="entry name" value="GDSL"/>
</dbReference>
<dbReference type="InterPro" id="IPR036514">
    <property type="entry name" value="SGNH_hydro_sf"/>
</dbReference>
<gene>
    <name evidence="3" type="ORF">SASPL_125489</name>
</gene>
<dbReference type="Gene3D" id="3.40.50.1110">
    <property type="entry name" value="SGNH hydrolase"/>
    <property type="match status" value="1"/>
</dbReference>